<evidence type="ECO:0000256" key="3">
    <source>
        <dbReference type="ARBA" id="ARBA00022630"/>
    </source>
</evidence>
<dbReference type="InterPro" id="IPR037069">
    <property type="entry name" value="AcylCoA_DH/ox_N_sf"/>
</dbReference>
<dbReference type="InterPro" id="IPR006091">
    <property type="entry name" value="Acyl-CoA_Oxase/DH_mid-dom"/>
</dbReference>
<evidence type="ECO:0000256" key="5">
    <source>
        <dbReference type="ARBA" id="ARBA00023002"/>
    </source>
</evidence>
<dbReference type="RefSeq" id="WP_102237520.1">
    <property type="nucleotide sequence ID" value="NZ_PNHK01000001.1"/>
</dbReference>
<dbReference type="Gene3D" id="2.40.110.10">
    <property type="entry name" value="Butyryl-CoA Dehydrogenase, subunit A, domain 2"/>
    <property type="match status" value="1"/>
</dbReference>
<dbReference type="InterPro" id="IPR006089">
    <property type="entry name" value="Acyl-CoA_DH_CS"/>
</dbReference>
<dbReference type="Pfam" id="PF02771">
    <property type="entry name" value="Acyl-CoA_dh_N"/>
    <property type="match status" value="1"/>
</dbReference>
<dbReference type="AlphaFoldDB" id="A0A2N6VNY6"/>
<evidence type="ECO:0000256" key="1">
    <source>
        <dbReference type="ARBA" id="ARBA00001974"/>
    </source>
</evidence>
<keyword evidence="4 6" id="KW-0274">FAD</keyword>
<dbReference type="InterPro" id="IPR009075">
    <property type="entry name" value="AcylCo_DH/oxidase_C"/>
</dbReference>
<organism evidence="10 11">
    <name type="scientific">Brevibacterium paucivorans</name>
    <dbReference type="NCBI Taxonomy" id="170994"/>
    <lineage>
        <taxon>Bacteria</taxon>
        <taxon>Bacillati</taxon>
        <taxon>Actinomycetota</taxon>
        <taxon>Actinomycetes</taxon>
        <taxon>Micrococcales</taxon>
        <taxon>Brevibacteriaceae</taxon>
        <taxon>Brevibacterium</taxon>
    </lineage>
</organism>
<dbReference type="PANTHER" id="PTHR43884:SF12">
    <property type="entry name" value="ISOVALERYL-COA DEHYDROGENASE, MITOCHONDRIAL-RELATED"/>
    <property type="match status" value="1"/>
</dbReference>
<dbReference type="SUPFAM" id="SSF56645">
    <property type="entry name" value="Acyl-CoA dehydrogenase NM domain-like"/>
    <property type="match status" value="1"/>
</dbReference>
<protein>
    <submittedName>
        <fullName evidence="10">Acyl-CoA dehydrogenase</fullName>
    </submittedName>
</protein>
<proteinExistence type="inferred from homology"/>
<dbReference type="Gene3D" id="1.10.540.10">
    <property type="entry name" value="Acyl-CoA dehydrogenase/oxidase, N-terminal domain"/>
    <property type="match status" value="1"/>
</dbReference>
<feature type="domain" description="Acyl-CoA oxidase/dehydrogenase middle" evidence="8">
    <location>
        <begin position="120"/>
        <end position="214"/>
    </location>
</feature>
<evidence type="ECO:0000313" key="10">
    <source>
        <dbReference type="EMBL" id="PMD05861.1"/>
    </source>
</evidence>
<sequence>MFGVSDDEKMLIEAVEELSNEVLEPQAAKTDETEEIPHDVIKALANMGVMGLNLPEEYGGPGISSVAMTHMVAAVAGGCGSTASIVTAHYLATDSVLIGGTDEQKNAYLPRAASGEVIGAFGLTEPGAGSNPAEMSTKAVRTDNGWHLKGTKHFITNAGFADFVVVYAITDPEAGHRGISAFLVDTAKVEGIVVGGHEKTMGLRGSPVYEISFDCELPADALLGEEGQGFKTAMKVLDRGRIEVAAMSIGISRKAMEHAVAWSKTRHINGKPIVAMQAIAFKLADIYARYQQAFLVTMDAAHSRDTGEDFTIKSATAKLVASEAAAFITDEALQIHGGYGFTRDFPLERYARDVRIFRIYEGSSEIQRTIIGRQLTR</sequence>
<dbReference type="Pfam" id="PF02770">
    <property type="entry name" value="Acyl-CoA_dh_M"/>
    <property type="match status" value="1"/>
</dbReference>
<gene>
    <name evidence="10" type="ORF">CJ199_00125</name>
</gene>
<comment type="caution">
    <text evidence="10">The sequence shown here is derived from an EMBL/GenBank/DDBJ whole genome shotgun (WGS) entry which is preliminary data.</text>
</comment>
<dbReference type="OrthoDB" id="2769798at2"/>
<evidence type="ECO:0000256" key="4">
    <source>
        <dbReference type="ARBA" id="ARBA00022827"/>
    </source>
</evidence>
<evidence type="ECO:0000256" key="6">
    <source>
        <dbReference type="RuleBase" id="RU362125"/>
    </source>
</evidence>
<feature type="domain" description="Acyl-CoA dehydrogenase/oxidase C-terminal" evidence="7">
    <location>
        <begin position="227"/>
        <end position="375"/>
    </location>
</feature>
<dbReference type="PIRSF" id="PIRSF016578">
    <property type="entry name" value="HsaA"/>
    <property type="match status" value="1"/>
</dbReference>
<dbReference type="PANTHER" id="PTHR43884">
    <property type="entry name" value="ACYL-COA DEHYDROGENASE"/>
    <property type="match status" value="1"/>
</dbReference>
<dbReference type="FunFam" id="1.20.140.10:FF:000004">
    <property type="entry name" value="Acyl-CoA dehydrogenase FadE25"/>
    <property type="match status" value="1"/>
</dbReference>
<dbReference type="GO" id="GO:0050660">
    <property type="term" value="F:flavin adenine dinucleotide binding"/>
    <property type="evidence" value="ECO:0007669"/>
    <property type="project" value="InterPro"/>
</dbReference>
<dbReference type="SUPFAM" id="SSF47203">
    <property type="entry name" value="Acyl-CoA dehydrogenase C-terminal domain-like"/>
    <property type="match status" value="1"/>
</dbReference>
<dbReference type="PROSITE" id="PS00073">
    <property type="entry name" value="ACYL_COA_DH_2"/>
    <property type="match status" value="1"/>
</dbReference>
<dbReference type="InterPro" id="IPR036250">
    <property type="entry name" value="AcylCo_DH-like_C"/>
</dbReference>
<dbReference type="Proteomes" id="UP000235598">
    <property type="component" value="Unassembled WGS sequence"/>
</dbReference>
<dbReference type="Gene3D" id="1.20.140.10">
    <property type="entry name" value="Butyryl-CoA Dehydrogenase, subunit A, domain 3"/>
    <property type="match status" value="1"/>
</dbReference>
<dbReference type="InterPro" id="IPR009100">
    <property type="entry name" value="AcylCoA_DH/oxidase_NM_dom_sf"/>
</dbReference>
<feature type="domain" description="Acyl-CoA dehydrogenase/oxidase N-terminal" evidence="9">
    <location>
        <begin position="5"/>
        <end position="116"/>
    </location>
</feature>
<keyword evidence="5 6" id="KW-0560">Oxidoreductase</keyword>
<evidence type="ECO:0000313" key="11">
    <source>
        <dbReference type="Proteomes" id="UP000235598"/>
    </source>
</evidence>
<evidence type="ECO:0000256" key="2">
    <source>
        <dbReference type="ARBA" id="ARBA00009347"/>
    </source>
</evidence>
<comment type="cofactor">
    <cofactor evidence="1 6">
        <name>FAD</name>
        <dbReference type="ChEBI" id="CHEBI:57692"/>
    </cofactor>
</comment>
<dbReference type="InterPro" id="IPR013786">
    <property type="entry name" value="AcylCoA_DH/ox_N"/>
</dbReference>
<dbReference type="InterPro" id="IPR046373">
    <property type="entry name" value="Acyl-CoA_Oxase/DH_mid-dom_sf"/>
</dbReference>
<dbReference type="EMBL" id="PNHK01000001">
    <property type="protein sequence ID" value="PMD05861.1"/>
    <property type="molecule type" value="Genomic_DNA"/>
</dbReference>
<keyword evidence="3 6" id="KW-0285">Flavoprotein</keyword>
<dbReference type="FunFam" id="2.40.110.10:FF:000002">
    <property type="entry name" value="Acyl-CoA dehydrogenase fadE12"/>
    <property type="match status" value="1"/>
</dbReference>
<name>A0A2N6VNY6_9MICO</name>
<evidence type="ECO:0000259" key="8">
    <source>
        <dbReference type="Pfam" id="PF02770"/>
    </source>
</evidence>
<evidence type="ECO:0000259" key="7">
    <source>
        <dbReference type="Pfam" id="PF00441"/>
    </source>
</evidence>
<accession>A0A2N6VNY6</accession>
<evidence type="ECO:0000259" key="9">
    <source>
        <dbReference type="Pfam" id="PF02771"/>
    </source>
</evidence>
<dbReference type="Pfam" id="PF00441">
    <property type="entry name" value="Acyl-CoA_dh_1"/>
    <property type="match status" value="1"/>
</dbReference>
<dbReference type="GO" id="GO:0003995">
    <property type="term" value="F:acyl-CoA dehydrogenase activity"/>
    <property type="evidence" value="ECO:0007669"/>
    <property type="project" value="InterPro"/>
</dbReference>
<comment type="similarity">
    <text evidence="2 6">Belongs to the acyl-CoA dehydrogenase family.</text>
</comment>
<reference evidence="10 11" key="1">
    <citation type="submission" date="2017-09" db="EMBL/GenBank/DDBJ databases">
        <title>Bacterial strain isolated from the female urinary microbiota.</title>
        <authorList>
            <person name="Thomas-White K."/>
            <person name="Kumar N."/>
            <person name="Forster S."/>
            <person name="Putonti C."/>
            <person name="Lawley T."/>
            <person name="Wolfe A.J."/>
        </authorList>
    </citation>
    <scope>NUCLEOTIDE SEQUENCE [LARGE SCALE GENOMIC DNA]</scope>
    <source>
        <strain evidence="10 11">UMB1301</strain>
    </source>
</reference>